<evidence type="ECO:0000256" key="5">
    <source>
        <dbReference type="ARBA" id="ARBA00023163"/>
    </source>
</evidence>
<dbReference type="InterPro" id="IPR014284">
    <property type="entry name" value="RNA_pol_sigma-70_dom"/>
</dbReference>
<dbReference type="SUPFAM" id="SSF88946">
    <property type="entry name" value="Sigma2 domain of RNA polymerase sigma factors"/>
    <property type="match status" value="1"/>
</dbReference>
<dbReference type="NCBIfam" id="TIGR02937">
    <property type="entry name" value="sigma70-ECF"/>
    <property type="match status" value="1"/>
</dbReference>
<evidence type="ECO:0000256" key="4">
    <source>
        <dbReference type="ARBA" id="ARBA00023125"/>
    </source>
</evidence>
<dbReference type="GO" id="GO:0006352">
    <property type="term" value="P:DNA-templated transcription initiation"/>
    <property type="evidence" value="ECO:0007669"/>
    <property type="project" value="InterPro"/>
</dbReference>
<dbReference type="InterPro" id="IPR036388">
    <property type="entry name" value="WH-like_DNA-bd_sf"/>
</dbReference>
<evidence type="ECO:0000256" key="2">
    <source>
        <dbReference type="ARBA" id="ARBA00023015"/>
    </source>
</evidence>
<dbReference type="Gene3D" id="1.10.10.10">
    <property type="entry name" value="Winged helix-like DNA-binding domain superfamily/Winged helix DNA-binding domain"/>
    <property type="match status" value="1"/>
</dbReference>
<evidence type="ECO:0000313" key="8">
    <source>
        <dbReference type="Proteomes" id="UP001138793"/>
    </source>
</evidence>
<dbReference type="GO" id="GO:0016987">
    <property type="term" value="F:sigma factor activity"/>
    <property type="evidence" value="ECO:0007669"/>
    <property type="project" value="UniProtKB-KW"/>
</dbReference>
<organism evidence="7 8">
    <name type="scientific">Oceanobacillus polygoni</name>
    <dbReference type="NCBI Taxonomy" id="1235259"/>
    <lineage>
        <taxon>Bacteria</taxon>
        <taxon>Bacillati</taxon>
        <taxon>Bacillota</taxon>
        <taxon>Bacilli</taxon>
        <taxon>Bacillales</taxon>
        <taxon>Bacillaceae</taxon>
        <taxon>Oceanobacillus</taxon>
    </lineage>
</organism>
<dbReference type="PANTHER" id="PTHR43133">
    <property type="entry name" value="RNA POLYMERASE ECF-TYPE SIGMA FACTO"/>
    <property type="match status" value="1"/>
</dbReference>
<evidence type="ECO:0000256" key="3">
    <source>
        <dbReference type="ARBA" id="ARBA00023082"/>
    </source>
</evidence>
<dbReference type="Gene3D" id="1.10.1740.10">
    <property type="match status" value="1"/>
</dbReference>
<keyword evidence="5" id="KW-0804">Transcription</keyword>
<dbReference type="Proteomes" id="UP001138793">
    <property type="component" value="Unassembled WGS sequence"/>
</dbReference>
<dbReference type="EMBL" id="JAGGMB010000003">
    <property type="protein sequence ID" value="MBP2077020.1"/>
    <property type="molecule type" value="Genomic_DNA"/>
</dbReference>
<dbReference type="SUPFAM" id="SSF88659">
    <property type="entry name" value="Sigma3 and sigma4 domains of RNA polymerase sigma factors"/>
    <property type="match status" value="1"/>
</dbReference>
<dbReference type="AlphaFoldDB" id="A0A9X1CEE7"/>
<dbReference type="InterPro" id="IPR013324">
    <property type="entry name" value="RNA_pol_sigma_r3/r4-like"/>
</dbReference>
<evidence type="ECO:0000313" key="7">
    <source>
        <dbReference type="EMBL" id="MBP2077020.1"/>
    </source>
</evidence>
<keyword evidence="3" id="KW-0731">Sigma factor</keyword>
<keyword evidence="2" id="KW-0805">Transcription regulation</keyword>
<gene>
    <name evidence="7" type="ORF">J2Z64_001251</name>
</gene>
<comment type="similarity">
    <text evidence="1">Belongs to the sigma-70 factor family. ECF subfamily.</text>
</comment>
<dbReference type="InterPro" id="IPR013325">
    <property type="entry name" value="RNA_pol_sigma_r2"/>
</dbReference>
<keyword evidence="8" id="KW-1185">Reference proteome</keyword>
<dbReference type="PANTHER" id="PTHR43133:SF8">
    <property type="entry name" value="RNA POLYMERASE SIGMA FACTOR HI_1459-RELATED"/>
    <property type="match status" value="1"/>
</dbReference>
<accession>A0A9X1CEE7</accession>
<protein>
    <submittedName>
        <fullName evidence="7">RNA polymerase sigma factor (Sigma-70 family)</fullName>
    </submittedName>
</protein>
<comment type="caution">
    <text evidence="7">The sequence shown here is derived from an EMBL/GenBank/DDBJ whole genome shotgun (WGS) entry which is preliminary data.</text>
</comment>
<dbReference type="OrthoDB" id="9783788at2"/>
<reference evidence="7" key="1">
    <citation type="submission" date="2021-03" db="EMBL/GenBank/DDBJ databases">
        <title>Genomic Encyclopedia of Type Strains, Phase IV (KMG-IV): sequencing the most valuable type-strain genomes for metagenomic binning, comparative biology and taxonomic classification.</title>
        <authorList>
            <person name="Goeker M."/>
        </authorList>
    </citation>
    <scope>NUCLEOTIDE SEQUENCE</scope>
    <source>
        <strain evidence="7">DSM 107338</strain>
    </source>
</reference>
<dbReference type="GO" id="GO:0003677">
    <property type="term" value="F:DNA binding"/>
    <property type="evidence" value="ECO:0007669"/>
    <property type="project" value="UniProtKB-KW"/>
</dbReference>
<dbReference type="InterPro" id="IPR007627">
    <property type="entry name" value="RNA_pol_sigma70_r2"/>
</dbReference>
<dbReference type="InterPro" id="IPR039425">
    <property type="entry name" value="RNA_pol_sigma-70-like"/>
</dbReference>
<evidence type="ECO:0000256" key="1">
    <source>
        <dbReference type="ARBA" id="ARBA00010641"/>
    </source>
</evidence>
<proteinExistence type="inferred from homology"/>
<sequence>MTNKKVTFEEIVEQNERRIHYHIHRLNISDLQKEFFHEGLVAMWSAYERYQPDKGPLATYFNYIIRNRMIDLIRKTNRDKEKQLRLKLEQERLLHTGNYYRNGVNSYPMMVAEKTITDEIFWEHVKSQLTANQWKWVAYFIIENMTVKEIAEQEGVSMEAVKSWGKMVRRKLRYGADREK</sequence>
<keyword evidence="4" id="KW-0238">DNA-binding</keyword>
<dbReference type="RefSeq" id="WP_149472940.1">
    <property type="nucleotide sequence ID" value="NZ_JAGGMB010000003.1"/>
</dbReference>
<feature type="domain" description="RNA polymerase sigma-70 region 2" evidence="6">
    <location>
        <begin position="11"/>
        <end position="78"/>
    </location>
</feature>
<evidence type="ECO:0000259" key="6">
    <source>
        <dbReference type="Pfam" id="PF04542"/>
    </source>
</evidence>
<dbReference type="Pfam" id="PF04542">
    <property type="entry name" value="Sigma70_r2"/>
    <property type="match status" value="1"/>
</dbReference>
<name>A0A9X1CEE7_9BACI</name>